<evidence type="ECO:0000313" key="2">
    <source>
        <dbReference type="Proteomes" id="UP001224644"/>
    </source>
</evidence>
<keyword evidence="1" id="KW-0966">Cell projection</keyword>
<dbReference type="InterPro" id="IPR010845">
    <property type="entry name" value="FlaF"/>
</dbReference>
<comment type="caution">
    <text evidence="1">The sequence shown here is derived from an EMBL/GenBank/DDBJ whole genome shotgun (WGS) entry which is preliminary data.</text>
</comment>
<evidence type="ECO:0000313" key="1">
    <source>
        <dbReference type="EMBL" id="MDN3589517.1"/>
    </source>
</evidence>
<name>A0ABT8BBV4_9HYPH</name>
<dbReference type="Proteomes" id="UP001224644">
    <property type="component" value="Unassembled WGS sequence"/>
</dbReference>
<dbReference type="Pfam" id="PF07309">
    <property type="entry name" value="FlaF"/>
    <property type="match status" value="1"/>
</dbReference>
<organism evidence="1 2">
    <name type="scientific">Methylobacterium adhaesivum</name>
    <dbReference type="NCBI Taxonomy" id="333297"/>
    <lineage>
        <taxon>Bacteria</taxon>
        <taxon>Pseudomonadati</taxon>
        <taxon>Pseudomonadota</taxon>
        <taxon>Alphaproteobacteria</taxon>
        <taxon>Hyphomicrobiales</taxon>
        <taxon>Methylobacteriaceae</taxon>
        <taxon>Methylobacterium</taxon>
    </lineage>
</organism>
<proteinExistence type="predicted"/>
<accession>A0ABT8BBV4</accession>
<dbReference type="RefSeq" id="WP_283207171.1">
    <property type="nucleotide sequence ID" value="NZ_BPQD01000007.1"/>
</dbReference>
<keyword evidence="2" id="KW-1185">Reference proteome</keyword>
<dbReference type="EMBL" id="JAUFPX010000002">
    <property type="protein sequence ID" value="MDN3589517.1"/>
    <property type="molecule type" value="Genomic_DNA"/>
</dbReference>
<gene>
    <name evidence="1" type="primary">flaF</name>
    <name evidence="1" type="ORF">QWZ12_02705</name>
</gene>
<protein>
    <submittedName>
        <fullName evidence="1">Flagellar biosynthesis regulator FlaF</fullName>
    </submittedName>
</protein>
<sequence>MSYGASAYARVSQAGMSPREAEAAVLVKAAARLQTVQTDWDNQKGVLAEALNFNQKVWAVIAGAAAEPDCPLPEPIKASIVQLSVFVFRRMVDTLIEPEADKLSALISINHNLAAGLRS</sequence>
<keyword evidence="1" id="KW-0969">Cilium</keyword>
<dbReference type="NCBIfam" id="NF009435">
    <property type="entry name" value="PRK12794.1"/>
    <property type="match status" value="1"/>
</dbReference>
<reference evidence="2" key="1">
    <citation type="journal article" date="2019" name="Int. J. Syst. Evol. Microbiol.">
        <title>The Global Catalogue of Microorganisms (GCM) 10K type strain sequencing project: providing services to taxonomists for standard genome sequencing and annotation.</title>
        <authorList>
            <consortium name="The Broad Institute Genomics Platform"/>
            <consortium name="The Broad Institute Genome Sequencing Center for Infectious Disease"/>
            <person name="Wu L."/>
            <person name="Ma J."/>
        </authorList>
    </citation>
    <scope>NUCLEOTIDE SEQUENCE [LARGE SCALE GENOMIC DNA]</scope>
    <source>
        <strain evidence="2">CECT 7069</strain>
    </source>
</reference>
<keyword evidence="1" id="KW-0282">Flagellum</keyword>